<protein>
    <recommendedName>
        <fullName evidence="4">Alpha/beta hydrolase</fullName>
    </recommendedName>
</protein>
<comment type="caution">
    <text evidence="2">The sequence shown here is derived from an EMBL/GenBank/DDBJ whole genome shotgun (WGS) entry which is preliminary data.</text>
</comment>
<reference evidence="2 3" key="1">
    <citation type="submission" date="2017-09" db="EMBL/GenBank/DDBJ databases">
        <title>Genomic, metabolic, and phenotypic characteristics of bacterial isolates from the natural microbiome of the model nematode Caenorhabditis elegans.</title>
        <authorList>
            <person name="Zimmermann J."/>
            <person name="Obeng N."/>
            <person name="Yang W."/>
            <person name="Obeng O."/>
            <person name="Kissoyan K."/>
            <person name="Pees B."/>
            <person name="Dirksen P."/>
            <person name="Hoppner M."/>
            <person name="Franke A."/>
            <person name="Rosenstiel P."/>
            <person name="Leippe M."/>
            <person name="Dierking K."/>
            <person name="Kaleta C."/>
            <person name="Schulenburg H."/>
        </authorList>
    </citation>
    <scope>NUCLEOTIDE SEQUENCE [LARGE SCALE GENOMIC DNA]</scope>
    <source>
        <strain evidence="2 3">MYb184</strain>
    </source>
</reference>
<dbReference type="InterPro" id="IPR029058">
    <property type="entry name" value="AB_hydrolase_fold"/>
</dbReference>
<organism evidence="2 3">
    <name type="scientific">Pseudomonas cedrina</name>
    <dbReference type="NCBI Taxonomy" id="651740"/>
    <lineage>
        <taxon>Bacteria</taxon>
        <taxon>Pseudomonadati</taxon>
        <taxon>Pseudomonadota</taxon>
        <taxon>Gammaproteobacteria</taxon>
        <taxon>Pseudomonadales</taxon>
        <taxon>Pseudomonadaceae</taxon>
        <taxon>Pseudomonas</taxon>
    </lineage>
</organism>
<evidence type="ECO:0000256" key="1">
    <source>
        <dbReference type="SAM" id="SignalP"/>
    </source>
</evidence>
<dbReference type="Proteomes" id="UP000239458">
    <property type="component" value="Unassembled WGS sequence"/>
</dbReference>
<dbReference type="PROSITE" id="PS51257">
    <property type="entry name" value="PROKAR_LIPOPROTEIN"/>
    <property type="match status" value="1"/>
</dbReference>
<feature type="signal peptide" evidence="1">
    <location>
        <begin position="1"/>
        <end position="19"/>
    </location>
</feature>
<evidence type="ECO:0008006" key="4">
    <source>
        <dbReference type="Google" id="ProtNLM"/>
    </source>
</evidence>
<evidence type="ECO:0000313" key="3">
    <source>
        <dbReference type="Proteomes" id="UP000239458"/>
    </source>
</evidence>
<feature type="chain" id="PRO_5015655534" description="Alpha/beta hydrolase" evidence="1">
    <location>
        <begin position="20"/>
        <end position="445"/>
    </location>
</feature>
<evidence type="ECO:0000313" key="2">
    <source>
        <dbReference type="EMBL" id="PRC05543.1"/>
    </source>
</evidence>
<dbReference type="SUPFAM" id="SSF53474">
    <property type="entry name" value="alpha/beta-Hydrolases"/>
    <property type="match status" value="1"/>
</dbReference>
<accession>A0A2S9DSG8</accession>
<sequence>MSTVQRLAMLVLMATLSTACMPQGPYRVTPDPAPGPDGRITPHKTLDAQKTMQCADSDEKNQNCIYFVEFDEFGNSFSRRQLDSGVNTARDVARSGGNIIVYIHGWHHSSRVDDSDIDNFQNLVTRFGNTKNTPNKTMGIYVAWRGDSIDKQTPLVGWSSYLLTFWDRKATAHNVGNGGGVSELLRKLSNIREMNPDSRLIVIGHSFGGAILYSSISQTLGDQIRRDAYGSESSKATSVADLTLLVNPAFEAMRMKPLFDLARSYEYYSPLRPSLVVVTTTADWATKDAFSWGRNLGTLFQAYPDKYYRALNTTAIGHYEPYITHQLVAATCTSSTLDPLPLEAINKSPKDLCIPGTGADGVSPLLLTRCEKAYDCERVIGDKYLARGPIDEGFIPYRFPISNIRTDASVMTGHDDIWNDTMSNFIYQLMLVIVERPMAMPVPIE</sequence>
<name>A0A2S9DSG8_PSECE</name>
<dbReference type="RefSeq" id="WP_105227423.1">
    <property type="nucleotide sequence ID" value="NZ_PCQE01000015.1"/>
</dbReference>
<dbReference type="AlphaFoldDB" id="A0A2S9DSG8"/>
<dbReference type="EMBL" id="PCQE01000015">
    <property type="protein sequence ID" value="PRC05543.1"/>
    <property type="molecule type" value="Genomic_DNA"/>
</dbReference>
<keyword evidence="1" id="KW-0732">Signal</keyword>
<proteinExistence type="predicted"/>
<gene>
    <name evidence="2" type="ORF">CQ006_11650</name>
</gene>